<dbReference type="Pfam" id="PF07311">
    <property type="entry name" value="Dodecin"/>
    <property type="match status" value="1"/>
</dbReference>
<organism evidence="1 2">
    <name type="scientific">Paralabilibaculum antarcticum</name>
    <dbReference type="NCBI Taxonomy" id="2912572"/>
    <lineage>
        <taxon>Bacteria</taxon>
        <taxon>Pseudomonadati</taxon>
        <taxon>Bacteroidota</taxon>
        <taxon>Bacteroidia</taxon>
        <taxon>Marinilabiliales</taxon>
        <taxon>Marinifilaceae</taxon>
        <taxon>Paralabilibaculum</taxon>
    </lineage>
</organism>
<dbReference type="InterPro" id="IPR009923">
    <property type="entry name" value="Dodecin"/>
</dbReference>
<reference evidence="1 2" key="1">
    <citation type="submission" date="2022-01" db="EMBL/GenBank/DDBJ databases">
        <title>Labilibaculum sp. nov, a marine bacterium isolated from Antarctica.</title>
        <authorList>
            <person name="Dai W."/>
        </authorList>
    </citation>
    <scope>NUCLEOTIDE SEQUENCE [LARGE SCALE GENOMIC DNA]</scope>
    <source>
        <strain evidence="1 2">DW002</strain>
    </source>
</reference>
<keyword evidence="2" id="KW-1185">Reference proteome</keyword>
<dbReference type="Gene3D" id="3.30.1660.10">
    <property type="entry name" value="Flavin-binding protein dodecin"/>
    <property type="match status" value="1"/>
</dbReference>
<name>A0ABT5VVW4_9BACT</name>
<protein>
    <submittedName>
        <fullName evidence="1">Dodecin family protein</fullName>
    </submittedName>
</protein>
<accession>A0ABT5VVW4</accession>
<dbReference type="SUPFAM" id="SSF89807">
    <property type="entry name" value="Dodecin-like"/>
    <property type="match status" value="1"/>
</dbReference>
<evidence type="ECO:0000313" key="2">
    <source>
        <dbReference type="Proteomes" id="UP001528920"/>
    </source>
</evidence>
<sequence length="67" mass="7522">MSILKVLEVMASSTTSWEDATKNAVKTAAKTVKEIRSVYIQDMSAVVDKNNITEFRVNVKITFQLLD</sequence>
<gene>
    <name evidence="1" type="ORF">L3049_16290</name>
</gene>
<dbReference type="PANTHER" id="PTHR39324:SF1">
    <property type="entry name" value="CALCIUM DODECIN"/>
    <property type="match status" value="1"/>
</dbReference>
<evidence type="ECO:0000313" key="1">
    <source>
        <dbReference type="EMBL" id="MDE5419554.1"/>
    </source>
</evidence>
<dbReference type="PANTHER" id="PTHR39324">
    <property type="entry name" value="CALCIUM DODECIN"/>
    <property type="match status" value="1"/>
</dbReference>
<dbReference type="EMBL" id="JAKJSC010000004">
    <property type="protein sequence ID" value="MDE5419554.1"/>
    <property type="molecule type" value="Genomic_DNA"/>
</dbReference>
<proteinExistence type="predicted"/>
<dbReference type="Proteomes" id="UP001528920">
    <property type="component" value="Unassembled WGS sequence"/>
</dbReference>
<dbReference type="RefSeq" id="WP_275110884.1">
    <property type="nucleotide sequence ID" value="NZ_JAKJSC010000004.1"/>
</dbReference>
<comment type="caution">
    <text evidence="1">The sequence shown here is derived from an EMBL/GenBank/DDBJ whole genome shotgun (WGS) entry which is preliminary data.</text>
</comment>
<dbReference type="InterPro" id="IPR036694">
    <property type="entry name" value="Dodecin-like_sf"/>
</dbReference>
<dbReference type="InterPro" id="IPR025543">
    <property type="entry name" value="Dodecin-like"/>
</dbReference>